<gene>
    <name evidence="9" type="ORF">SANBI_001293</name>
</gene>
<proteinExistence type="predicted"/>
<protein>
    <submittedName>
        <fullName evidence="9">MFS transporter</fullName>
    </submittedName>
</protein>
<keyword evidence="4 7" id="KW-1133">Transmembrane helix</keyword>
<dbReference type="GO" id="GO:0022857">
    <property type="term" value="F:transmembrane transporter activity"/>
    <property type="evidence" value="ECO:0007669"/>
    <property type="project" value="InterPro"/>
</dbReference>
<dbReference type="PANTHER" id="PTHR43124:SF3">
    <property type="entry name" value="CHLORAMPHENICOL EFFLUX PUMP RV0191"/>
    <property type="match status" value="1"/>
</dbReference>
<feature type="transmembrane region" description="Helical" evidence="7">
    <location>
        <begin position="388"/>
        <end position="406"/>
    </location>
</feature>
<evidence type="ECO:0000313" key="9">
    <source>
        <dbReference type="EMBL" id="WPF83605.1"/>
    </source>
</evidence>
<organism evidence="9 10">
    <name type="scientific">Sanguibacter biliveldensis</name>
    <dbReference type="NCBI Taxonomy" id="3030830"/>
    <lineage>
        <taxon>Bacteria</taxon>
        <taxon>Bacillati</taxon>
        <taxon>Actinomycetota</taxon>
        <taxon>Actinomycetes</taxon>
        <taxon>Micrococcales</taxon>
        <taxon>Sanguibacteraceae</taxon>
        <taxon>Sanguibacter</taxon>
    </lineage>
</organism>
<dbReference type="InterPro" id="IPR050189">
    <property type="entry name" value="MFS_Efflux_Transporters"/>
</dbReference>
<accession>A0AAF0Z518</accession>
<feature type="transmembrane region" description="Helical" evidence="7">
    <location>
        <begin position="75"/>
        <end position="94"/>
    </location>
</feature>
<keyword evidence="3 7" id="KW-0812">Transmembrane</keyword>
<feature type="region of interest" description="Disordered" evidence="6">
    <location>
        <begin position="1"/>
        <end position="29"/>
    </location>
</feature>
<keyword evidence="5 7" id="KW-0472">Membrane</keyword>
<dbReference type="KEGG" id="sbil:SANBI_001293"/>
<dbReference type="Proteomes" id="UP001304340">
    <property type="component" value="Chromosome"/>
</dbReference>
<feature type="transmembrane region" description="Helical" evidence="7">
    <location>
        <begin position="101"/>
        <end position="122"/>
    </location>
</feature>
<dbReference type="PROSITE" id="PS50850">
    <property type="entry name" value="MFS"/>
    <property type="match status" value="1"/>
</dbReference>
<feature type="transmembrane region" description="Helical" evidence="7">
    <location>
        <begin position="159"/>
        <end position="181"/>
    </location>
</feature>
<reference evidence="10" key="1">
    <citation type="submission" date="2023-11" db="EMBL/GenBank/DDBJ databases">
        <authorList>
            <person name="Helweg L.P."/>
            <person name="Kiel A."/>
            <person name="Hitz F."/>
            <person name="Ruckert-Reed C."/>
            <person name="Busche T."/>
            <person name="Kaltschmidt B."/>
            <person name="Kaltschmidt C."/>
        </authorList>
    </citation>
    <scope>NUCLEOTIDE SEQUENCE [LARGE SCALE GENOMIC DNA]</scope>
    <source>
        <strain evidence="10">4.1</strain>
    </source>
</reference>
<dbReference type="CDD" id="cd17324">
    <property type="entry name" value="MFS_NepI_like"/>
    <property type="match status" value="1"/>
</dbReference>
<sequence length="420" mass="42182">MTTPDPSVSLAKDAPTAAAPETTGAPARGSRPGLALLALALGGFTIGTTEFATMGLLTNIADDLQASIPAAGHTITAYALGVVLGAPLITVLAAKVERKTLVVWLMIAYAIGNLVSAAAPNLELLLLGRFVTGLPHGVFFGTGAIVGTAVVGRARRGHAVAMMMAGLTVANIVGVPLSSWVGDHLGWRVAFVIIGGLGLVTVVGLLALLPRTPAAAGATPRTELGALRNGPLWVAFAGCAIGFGGMFAVYSYVKPTLIDVTGLSVGAVPGILALFGIGMTLGVLIGGRLVDRDVMRTVYLGYVSTALALVAFGLVGASPVPAVVALFAIGVTSQILGIALQARLMDLSPAAPSLGAALCHSSLNAANANGAFLGGLVIAAGWGYLSLAWAGAALTIVGLAVIVLFGRQKITRVPAELLAH</sequence>
<feature type="transmembrane region" description="Helical" evidence="7">
    <location>
        <begin position="363"/>
        <end position="382"/>
    </location>
</feature>
<evidence type="ECO:0000256" key="6">
    <source>
        <dbReference type="SAM" id="MobiDB-lite"/>
    </source>
</evidence>
<feature type="transmembrane region" description="Helical" evidence="7">
    <location>
        <begin position="323"/>
        <end position="342"/>
    </location>
</feature>
<feature type="transmembrane region" description="Helical" evidence="7">
    <location>
        <begin position="134"/>
        <end position="152"/>
    </location>
</feature>
<dbReference type="InterPro" id="IPR011701">
    <property type="entry name" value="MFS"/>
</dbReference>
<dbReference type="EMBL" id="CP138359">
    <property type="protein sequence ID" value="WPF83605.1"/>
    <property type="molecule type" value="Genomic_DNA"/>
</dbReference>
<dbReference type="PANTHER" id="PTHR43124">
    <property type="entry name" value="PURINE EFFLUX PUMP PBUE"/>
    <property type="match status" value="1"/>
</dbReference>
<dbReference type="Pfam" id="PF07690">
    <property type="entry name" value="MFS_1"/>
    <property type="match status" value="1"/>
</dbReference>
<dbReference type="AlphaFoldDB" id="A0AAF0Z518"/>
<name>A0AAF0Z518_9MICO</name>
<feature type="domain" description="Major facilitator superfamily (MFS) profile" evidence="8">
    <location>
        <begin position="35"/>
        <end position="410"/>
    </location>
</feature>
<evidence type="ECO:0000256" key="7">
    <source>
        <dbReference type="SAM" id="Phobius"/>
    </source>
</evidence>
<feature type="transmembrane region" description="Helical" evidence="7">
    <location>
        <begin position="298"/>
        <end position="317"/>
    </location>
</feature>
<dbReference type="InterPro" id="IPR036259">
    <property type="entry name" value="MFS_trans_sf"/>
</dbReference>
<dbReference type="InterPro" id="IPR020846">
    <property type="entry name" value="MFS_dom"/>
</dbReference>
<feature type="compositionally biased region" description="Low complexity" evidence="6">
    <location>
        <begin position="14"/>
        <end position="29"/>
    </location>
</feature>
<keyword evidence="10" id="KW-1185">Reference proteome</keyword>
<feature type="transmembrane region" description="Helical" evidence="7">
    <location>
        <begin position="265"/>
        <end position="286"/>
    </location>
</feature>
<evidence type="ECO:0000256" key="1">
    <source>
        <dbReference type="ARBA" id="ARBA00004651"/>
    </source>
</evidence>
<feature type="transmembrane region" description="Helical" evidence="7">
    <location>
        <begin position="230"/>
        <end position="253"/>
    </location>
</feature>
<keyword evidence="2" id="KW-1003">Cell membrane</keyword>
<evidence type="ECO:0000256" key="2">
    <source>
        <dbReference type="ARBA" id="ARBA00022475"/>
    </source>
</evidence>
<feature type="transmembrane region" description="Helical" evidence="7">
    <location>
        <begin position="187"/>
        <end position="209"/>
    </location>
</feature>
<dbReference type="SUPFAM" id="SSF103473">
    <property type="entry name" value="MFS general substrate transporter"/>
    <property type="match status" value="1"/>
</dbReference>
<evidence type="ECO:0000313" key="10">
    <source>
        <dbReference type="Proteomes" id="UP001304340"/>
    </source>
</evidence>
<evidence type="ECO:0000259" key="8">
    <source>
        <dbReference type="PROSITE" id="PS50850"/>
    </source>
</evidence>
<comment type="subcellular location">
    <subcellularLocation>
        <location evidence="1">Cell membrane</location>
        <topology evidence="1">Multi-pass membrane protein</topology>
    </subcellularLocation>
</comment>
<dbReference type="Gene3D" id="1.20.1250.20">
    <property type="entry name" value="MFS general substrate transporter like domains"/>
    <property type="match status" value="2"/>
</dbReference>
<feature type="transmembrane region" description="Helical" evidence="7">
    <location>
        <begin position="34"/>
        <end position="55"/>
    </location>
</feature>
<evidence type="ECO:0000256" key="4">
    <source>
        <dbReference type="ARBA" id="ARBA00022989"/>
    </source>
</evidence>
<evidence type="ECO:0000256" key="3">
    <source>
        <dbReference type="ARBA" id="ARBA00022692"/>
    </source>
</evidence>
<evidence type="ECO:0000256" key="5">
    <source>
        <dbReference type="ARBA" id="ARBA00023136"/>
    </source>
</evidence>
<dbReference type="GO" id="GO:0005886">
    <property type="term" value="C:plasma membrane"/>
    <property type="evidence" value="ECO:0007669"/>
    <property type="project" value="UniProtKB-SubCell"/>
</dbReference>